<evidence type="ECO:0000259" key="2">
    <source>
        <dbReference type="Pfam" id="PF02931"/>
    </source>
</evidence>
<sequence>MSIQHLLAQFVFLLISPYHVKIVQHQVLQLLGPNSLFGFNNLNSENIMECKRFFENITNIESLNHHQYASFENCVYYFLANRAQQQIASSGLNFGTASLQPIASMPPNYSQNEFLRSLDIVGYLELRWRDERLIWDQSQFKVSQIRIASASHIWVPYLTGQGYETALHNDNEQMEVRKIEVKNNGNVSAIMGFKFSTFCDDTDFKHFPNDIYKCCFYLEPLISRPLIKLVTDGQPVFTDPKYFRDYGWSLTGTVPSIYQDPSNITQVLKLINTLVLKDYIFRWDFV</sequence>
<feature type="chain" id="PRO_5009315976" evidence="1">
    <location>
        <begin position="23"/>
        <end position="286"/>
    </location>
</feature>
<feature type="domain" description="Neurotransmitter-gated ion-channel ligand-binding" evidence="2">
    <location>
        <begin position="118"/>
        <end position="219"/>
    </location>
</feature>
<dbReference type="GO" id="GO:0016020">
    <property type="term" value="C:membrane"/>
    <property type="evidence" value="ECO:0007669"/>
    <property type="project" value="InterPro"/>
</dbReference>
<dbReference type="AlphaFoldDB" id="A0A1I8BNH1"/>
<evidence type="ECO:0000313" key="3">
    <source>
        <dbReference type="Proteomes" id="UP000095281"/>
    </source>
</evidence>
<dbReference type="WBParaSite" id="MhA1_Contig346.frz3.gene32">
    <property type="protein sequence ID" value="MhA1_Contig346.frz3.gene32"/>
    <property type="gene ID" value="MhA1_Contig346.frz3.gene32"/>
</dbReference>
<proteinExistence type="predicted"/>
<dbReference type="Proteomes" id="UP000095281">
    <property type="component" value="Unplaced"/>
</dbReference>
<dbReference type="Pfam" id="PF02931">
    <property type="entry name" value="Neur_chan_LBD"/>
    <property type="match status" value="1"/>
</dbReference>
<dbReference type="InterPro" id="IPR036734">
    <property type="entry name" value="Neur_chan_lig-bd_sf"/>
</dbReference>
<reference evidence="4" key="1">
    <citation type="submission" date="2016-11" db="UniProtKB">
        <authorList>
            <consortium name="WormBaseParasite"/>
        </authorList>
    </citation>
    <scope>IDENTIFICATION</scope>
</reference>
<evidence type="ECO:0000256" key="1">
    <source>
        <dbReference type="SAM" id="SignalP"/>
    </source>
</evidence>
<organism evidence="3 4">
    <name type="scientific">Meloidogyne hapla</name>
    <name type="common">Root-knot nematode worm</name>
    <dbReference type="NCBI Taxonomy" id="6305"/>
    <lineage>
        <taxon>Eukaryota</taxon>
        <taxon>Metazoa</taxon>
        <taxon>Ecdysozoa</taxon>
        <taxon>Nematoda</taxon>
        <taxon>Chromadorea</taxon>
        <taxon>Rhabditida</taxon>
        <taxon>Tylenchina</taxon>
        <taxon>Tylenchomorpha</taxon>
        <taxon>Tylenchoidea</taxon>
        <taxon>Meloidogynidae</taxon>
        <taxon>Meloidogyninae</taxon>
        <taxon>Meloidogyne</taxon>
    </lineage>
</organism>
<dbReference type="InterPro" id="IPR006202">
    <property type="entry name" value="Neur_chan_lig-bd"/>
</dbReference>
<accession>A0A1I8BNH1</accession>
<name>A0A1I8BNH1_MELHA</name>
<dbReference type="GO" id="GO:0005230">
    <property type="term" value="F:extracellular ligand-gated monoatomic ion channel activity"/>
    <property type="evidence" value="ECO:0007669"/>
    <property type="project" value="InterPro"/>
</dbReference>
<dbReference type="SUPFAM" id="SSF63712">
    <property type="entry name" value="Nicotinic receptor ligand binding domain-like"/>
    <property type="match status" value="1"/>
</dbReference>
<dbReference type="OMA" id="NSENIME"/>
<evidence type="ECO:0000313" key="4">
    <source>
        <dbReference type="WBParaSite" id="MhA1_Contig346.frz3.gene32"/>
    </source>
</evidence>
<feature type="signal peptide" evidence="1">
    <location>
        <begin position="1"/>
        <end position="22"/>
    </location>
</feature>
<keyword evidence="1" id="KW-0732">Signal</keyword>
<keyword evidence="3" id="KW-1185">Reference proteome</keyword>
<protein>
    <submittedName>
        <fullName evidence="4">Neur_chan_LBD domain-containing protein</fullName>
    </submittedName>
</protein>
<dbReference type="Gene3D" id="2.70.170.10">
    <property type="entry name" value="Neurotransmitter-gated ion-channel ligand-binding domain"/>
    <property type="match status" value="1"/>
</dbReference>